<dbReference type="InterPro" id="IPR054685">
    <property type="entry name" value="Rubredox_RCKP"/>
</dbReference>
<evidence type="ECO:0000313" key="2">
    <source>
        <dbReference type="Proteomes" id="UP000324298"/>
    </source>
</evidence>
<proteinExistence type="predicted"/>
<sequence length="34" mass="3840">MATWKCVCGFTKEGRCKPQKCEKCGEKGKFVKAE</sequence>
<accession>A0A5A9XSB3</accession>
<protein>
    <submittedName>
        <fullName evidence="1">Rubredoxin</fullName>
    </submittedName>
</protein>
<organism evidence="1 2">
    <name type="scientific">Oryzomonas rubra</name>
    <dbReference type="NCBI Taxonomy" id="2509454"/>
    <lineage>
        <taxon>Bacteria</taxon>
        <taxon>Pseudomonadati</taxon>
        <taxon>Thermodesulfobacteriota</taxon>
        <taxon>Desulfuromonadia</taxon>
        <taxon>Geobacterales</taxon>
        <taxon>Geobacteraceae</taxon>
        <taxon>Oryzomonas</taxon>
    </lineage>
</organism>
<keyword evidence="2" id="KW-1185">Reference proteome</keyword>
<evidence type="ECO:0000313" key="1">
    <source>
        <dbReference type="EMBL" id="KAA0895148.1"/>
    </source>
</evidence>
<name>A0A5A9XSB3_9BACT</name>
<dbReference type="RefSeq" id="WP_149305731.1">
    <property type="nucleotide sequence ID" value="NZ_SRSD01000001.1"/>
</dbReference>
<dbReference type="OrthoDB" id="9799749at2"/>
<dbReference type="EMBL" id="SRSD01000001">
    <property type="protein sequence ID" value="KAA0895148.1"/>
    <property type="molecule type" value="Genomic_DNA"/>
</dbReference>
<gene>
    <name evidence="1" type="ORF">ET418_01110</name>
</gene>
<dbReference type="AlphaFoldDB" id="A0A5A9XSB3"/>
<dbReference type="Proteomes" id="UP000324298">
    <property type="component" value="Unassembled WGS sequence"/>
</dbReference>
<comment type="caution">
    <text evidence="1">The sequence shown here is derived from an EMBL/GenBank/DDBJ whole genome shotgun (WGS) entry which is preliminary data.</text>
</comment>
<reference evidence="1 2" key="1">
    <citation type="submission" date="2019-04" db="EMBL/GenBank/DDBJ databases">
        <title>Geobacter ruber sp. nov., ferric-reducing bacteria isolated from paddy soil.</title>
        <authorList>
            <person name="Xu Z."/>
            <person name="Masuda Y."/>
            <person name="Itoh H."/>
            <person name="Senoo K."/>
        </authorList>
    </citation>
    <scope>NUCLEOTIDE SEQUENCE [LARGE SCALE GENOMIC DNA]</scope>
    <source>
        <strain evidence="1 2">Red88</strain>
    </source>
</reference>
<dbReference type="NCBIfam" id="NF045720">
    <property type="entry name" value="rubredox_RCKP"/>
    <property type="match status" value="1"/>
</dbReference>